<sequence>MLQALHLDGAEHPVAVLLEGPALKLRRHGIADVFAPLPRLARVVVHGPRVQWRTEALLGCLEAGVPVLFLGRRSGLVGALVPLRPPSTRADLAALLDGAAAVPGFRRRLEDFCAAEERAAILALAGAGRERCREPGPDLRASVVRRQFLESCAAPAAAAIVELMQGLASAMVAESLARRGVGPQFLARRSGGFPLAESLGRVLAWRLLPAIRSLAGTAELDPGGALTAASRRDAIAAFETAGLAPARDQLLARLAAVLAETLYSE</sequence>
<dbReference type="EMBL" id="CP076448">
    <property type="protein sequence ID" value="QXM23542.1"/>
    <property type="molecule type" value="Genomic_DNA"/>
</dbReference>
<evidence type="ECO:0000313" key="1">
    <source>
        <dbReference type="EMBL" id="QXM23542.1"/>
    </source>
</evidence>
<dbReference type="RefSeq" id="WP_218284405.1">
    <property type="nucleotide sequence ID" value="NZ_CP076448.1"/>
</dbReference>
<dbReference type="KEGG" id="elio:KO353_09390"/>
<dbReference type="Proteomes" id="UP000694001">
    <property type="component" value="Chromosome"/>
</dbReference>
<accession>A0A975YIM2</accession>
<reference evidence="1" key="1">
    <citation type="submission" date="2021-06" db="EMBL/GenBank/DDBJ databases">
        <title>Elioraea tepida, sp. nov., a moderately thermophilic aerobic anoxygenic phototrophic bacterium isolated from an alkaline siliceous hot spring mat community in Yellowstone National Park, WY, USA.</title>
        <authorList>
            <person name="Saini M.K."/>
            <person name="Yoshida S."/>
            <person name="Sebastian A."/>
            <person name="Hirose S."/>
            <person name="Hara E."/>
            <person name="Tamaki H."/>
            <person name="Soulier N.T."/>
            <person name="Albert I."/>
            <person name="Hanada S."/>
            <person name="Bryant D.A."/>
            <person name="Tank M."/>
        </authorList>
    </citation>
    <scope>NUCLEOTIDE SEQUENCE</scope>
    <source>
        <strain evidence="1">MS-P2</strain>
    </source>
</reference>
<proteinExistence type="predicted"/>
<protein>
    <submittedName>
        <fullName evidence="1">Uncharacterized protein</fullName>
    </submittedName>
</protein>
<name>A0A975YIM2_9PROT</name>
<keyword evidence="2" id="KW-1185">Reference proteome</keyword>
<dbReference type="AlphaFoldDB" id="A0A975YIM2"/>
<organism evidence="1 2">
    <name type="scientific">Elioraea tepida</name>
    <dbReference type="NCBI Taxonomy" id="2843330"/>
    <lineage>
        <taxon>Bacteria</taxon>
        <taxon>Pseudomonadati</taxon>
        <taxon>Pseudomonadota</taxon>
        <taxon>Alphaproteobacteria</taxon>
        <taxon>Acetobacterales</taxon>
        <taxon>Elioraeaceae</taxon>
        <taxon>Elioraea</taxon>
    </lineage>
</organism>
<evidence type="ECO:0000313" key="2">
    <source>
        <dbReference type="Proteomes" id="UP000694001"/>
    </source>
</evidence>
<gene>
    <name evidence="1" type="ORF">KO353_09390</name>
</gene>